<reference evidence="2" key="2">
    <citation type="journal article" date="2021" name="PeerJ">
        <title>Extensive microbial diversity within the chicken gut microbiome revealed by metagenomics and culture.</title>
        <authorList>
            <person name="Gilroy R."/>
            <person name="Ravi A."/>
            <person name="Getino M."/>
            <person name="Pursley I."/>
            <person name="Horton D.L."/>
            <person name="Alikhan N.F."/>
            <person name="Baker D."/>
            <person name="Gharbi K."/>
            <person name="Hall N."/>
            <person name="Watson M."/>
            <person name="Adriaenssens E.M."/>
            <person name="Foster-Nyarko E."/>
            <person name="Jarju S."/>
            <person name="Secka A."/>
            <person name="Antonio M."/>
            <person name="Oren A."/>
            <person name="Chaudhuri R.R."/>
            <person name="La Ragione R."/>
            <person name="Hildebrand F."/>
            <person name="Pallen M.J."/>
        </authorList>
    </citation>
    <scope>NUCLEOTIDE SEQUENCE</scope>
    <source>
        <strain evidence="2">17213</strain>
    </source>
</reference>
<evidence type="ECO:0000313" key="2">
    <source>
        <dbReference type="EMBL" id="MBO8415974.1"/>
    </source>
</evidence>
<comment type="caution">
    <text evidence="2">The sequence shown here is derived from an EMBL/GenBank/DDBJ whole genome shotgun (WGS) entry which is preliminary data.</text>
</comment>
<evidence type="ECO:0000256" key="1">
    <source>
        <dbReference type="SAM" id="MobiDB-lite"/>
    </source>
</evidence>
<protein>
    <submittedName>
        <fullName evidence="2">Uncharacterized protein</fullName>
    </submittedName>
</protein>
<organism evidence="2 3">
    <name type="scientific">Candidatus Avisuccinivibrio stercorigallinarum</name>
    <dbReference type="NCBI Taxonomy" id="2840704"/>
    <lineage>
        <taxon>Bacteria</taxon>
        <taxon>Pseudomonadati</taxon>
        <taxon>Pseudomonadota</taxon>
        <taxon>Gammaproteobacteria</taxon>
        <taxon>Aeromonadales</taxon>
        <taxon>Succinivibrionaceae</taxon>
        <taxon>Succinivibrionaceae incertae sedis</taxon>
        <taxon>Candidatus Avisuccinivibrio</taxon>
    </lineage>
</organism>
<reference evidence="2" key="1">
    <citation type="submission" date="2020-10" db="EMBL/GenBank/DDBJ databases">
        <authorList>
            <person name="Gilroy R."/>
        </authorList>
    </citation>
    <scope>NUCLEOTIDE SEQUENCE</scope>
    <source>
        <strain evidence="2">17213</strain>
    </source>
</reference>
<feature type="region of interest" description="Disordered" evidence="1">
    <location>
        <begin position="1"/>
        <end position="22"/>
    </location>
</feature>
<dbReference type="AlphaFoldDB" id="A0A9D9GTH9"/>
<gene>
    <name evidence="2" type="ORF">IAB19_06310</name>
</gene>
<dbReference type="EMBL" id="JADINH010000132">
    <property type="protein sequence ID" value="MBO8415974.1"/>
    <property type="molecule type" value="Genomic_DNA"/>
</dbReference>
<evidence type="ECO:0000313" key="3">
    <source>
        <dbReference type="Proteomes" id="UP000823631"/>
    </source>
</evidence>
<dbReference type="Proteomes" id="UP000823631">
    <property type="component" value="Unassembled WGS sequence"/>
</dbReference>
<sequence>MTTANKHTGAAEQPQTPENSPVGQLLLTIMPRLQALRHNVVHFIMLDGTEPVSADVMAEKGPGLTRAAIYGRFMVSWHMSPAESPDGQDYRSMNYLPFKAWIDDRGMLCSRMEFSDDPKTASFIRQMGDVVLLRGGEVFARLKEPNLEELYGQKRYTLNWTVFESFSPDGQKDFERLKKALKLLAQPDTDQEVQKLLDKNYCPQREASSWQVVG</sequence>
<accession>A0A9D9GTH9</accession>
<name>A0A9D9GTH9_9GAMM</name>
<proteinExistence type="predicted"/>
<feature type="compositionally biased region" description="Polar residues" evidence="1">
    <location>
        <begin position="13"/>
        <end position="22"/>
    </location>
</feature>